<name>A0A0F9U747_9ZZZZ</name>
<dbReference type="EMBL" id="LAZR01000138">
    <property type="protein sequence ID" value="KKN87424.1"/>
    <property type="molecule type" value="Genomic_DNA"/>
</dbReference>
<protein>
    <submittedName>
        <fullName evidence="1">Uncharacterized protein</fullName>
    </submittedName>
</protein>
<gene>
    <name evidence="1" type="ORF">LCGC14_0258790</name>
</gene>
<comment type="caution">
    <text evidence="1">The sequence shown here is derived from an EMBL/GenBank/DDBJ whole genome shotgun (WGS) entry which is preliminary data.</text>
</comment>
<organism evidence="1">
    <name type="scientific">marine sediment metagenome</name>
    <dbReference type="NCBI Taxonomy" id="412755"/>
    <lineage>
        <taxon>unclassified sequences</taxon>
        <taxon>metagenomes</taxon>
        <taxon>ecological metagenomes</taxon>
    </lineage>
</organism>
<sequence length="161" mass="17900">MRGRLVFPMFVTVAPLDTAAIKTADNYDEDYHTTKLVDTNADGKGEPTRVEGDEFEFKAQIENDMEELQRMTKSGDVTDSAVGLVVHLRDMARLGLITTARPLGVKKADRLVKQTNRKRALVKAYTAPELFCTHAKHLDGYIGREANMALFVFGERPAGLT</sequence>
<evidence type="ECO:0000313" key="1">
    <source>
        <dbReference type="EMBL" id="KKN87424.1"/>
    </source>
</evidence>
<proteinExistence type="predicted"/>
<reference evidence="1" key="1">
    <citation type="journal article" date="2015" name="Nature">
        <title>Complex archaea that bridge the gap between prokaryotes and eukaryotes.</title>
        <authorList>
            <person name="Spang A."/>
            <person name="Saw J.H."/>
            <person name="Jorgensen S.L."/>
            <person name="Zaremba-Niedzwiedzka K."/>
            <person name="Martijn J."/>
            <person name="Lind A.E."/>
            <person name="van Eijk R."/>
            <person name="Schleper C."/>
            <person name="Guy L."/>
            <person name="Ettema T.J."/>
        </authorList>
    </citation>
    <scope>NUCLEOTIDE SEQUENCE</scope>
</reference>
<dbReference type="AlphaFoldDB" id="A0A0F9U747"/>
<accession>A0A0F9U747</accession>